<organism evidence="1 2">
    <name type="scientific">Cyclostephanos tholiformis</name>
    <dbReference type="NCBI Taxonomy" id="382380"/>
    <lineage>
        <taxon>Eukaryota</taxon>
        <taxon>Sar</taxon>
        <taxon>Stramenopiles</taxon>
        <taxon>Ochrophyta</taxon>
        <taxon>Bacillariophyta</taxon>
        <taxon>Coscinodiscophyceae</taxon>
        <taxon>Thalassiosirophycidae</taxon>
        <taxon>Stephanodiscales</taxon>
        <taxon>Stephanodiscaceae</taxon>
        <taxon>Cyclostephanos</taxon>
    </lineage>
</organism>
<evidence type="ECO:0000313" key="2">
    <source>
        <dbReference type="Proteomes" id="UP001530377"/>
    </source>
</evidence>
<name>A0ABD3R6H1_9STRA</name>
<comment type="caution">
    <text evidence="1">The sequence shown here is derived from an EMBL/GenBank/DDBJ whole genome shotgun (WGS) entry which is preliminary data.</text>
</comment>
<protein>
    <recommendedName>
        <fullName evidence="3">SnoaL-like domain-containing protein</fullName>
    </recommendedName>
</protein>
<evidence type="ECO:0000313" key="1">
    <source>
        <dbReference type="EMBL" id="KAL3807952.1"/>
    </source>
</evidence>
<dbReference type="EMBL" id="JALLPB020000565">
    <property type="protein sequence ID" value="KAL3807952.1"/>
    <property type="molecule type" value="Genomic_DNA"/>
</dbReference>
<keyword evidence="2" id="KW-1185">Reference proteome</keyword>
<dbReference type="PANTHER" id="PTHR34123:SF1">
    <property type="entry name" value="OS04G0578200 PROTEIN"/>
    <property type="match status" value="1"/>
</dbReference>
<sequence length="270" mass="30498">MAGAKRRRRRRRMDGEDVVVDEYRNVPTAFLSNFMQRSASSSRYAATLENNVDANDDDDDPILSTIIDFDCPKIEKVKIETLAAILDYELHEREWFVTGMINPRYFDDDFVFQDPDVRITGVRNYAEGVRRIFDGDTSRADIISTVVNAEIPNTISVTWRLSGRVNIGPWGLPIKPYVCYTDFTVDERSGLIVMQEDRFDVPGWDILLSALFPFLIGWITKAPAPEVTPRVVTMPETLADDAKSEMGGGGIFDGMMKQIGFAFAELFEGV</sequence>
<gene>
    <name evidence="1" type="ORF">ACHAXA_006172</name>
</gene>
<dbReference type="Proteomes" id="UP001530377">
    <property type="component" value="Unassembled WGS sequence"/>
</dbReference>
<reference evidence="1 2" key="1">
    <citation type="submission" date="2024-10" db="EMBL/GenBank/DDBJ databases">
        <title>Updated reference genomes for cyclostephanoid diatoms.</title>
        <authorList>
            <person name="Roberts W.R."/>
            <person name="Alverson A.J."/>
        </authorList>
    </citation>
    <scope>NUCLEOTIDE SEQUENCE [LARGE SCALE GENOMIC DNA]</scope>
    <source>
        <strain evidence="1 2">AJA228-03</strain>
    </source>
</reference>
<accession>A0ABD3R6H1</accession>
<dbReference type="PANTHER" id="PTHR34123">
    <property type="entry name" value="OS04G0578200 PROTEIN"/>
    <property type="match status" value="1"/>
</dbReference>
<dbReference type="InterPro" id="IPR032710">
    <property type="entry name" value="NTF2-like_dom_sf"/>
</dbReference>
<dbReference type="SUPFAM" id="SSF54427">
    <property type="entry name" value="NTF2-like"/>
    <property type="match status" value="1"/>
</dbReference>
<proteinExistence type="predicted"/>
<dbReference type="AlphaFoldDB" id="A0ABD3R6H1"/>
<evidence type="ECO:0008006" key="3">
    <source>
        <dbReference type="Google" id="ProtNLM"/>
    </source>
</evidence>